<dbReference type="eggNOG" id="ENOG5032SKJ">
    <property type="taxonomic scope" value="Bacteria"/>
</dbReference>
<feature type="region of interest" description="Disordered" evidence="1">
    <location>
        <begin position="108"/>
        <end position="168"/>
    </location>
</feature>
<organism evidence="2 3">
    <name type="scientific">Intrasporangium oryzae NRRL B-24470</name>
    <dbReference type="NCBI Taxonomy" id="1386089"/>
    <lineage>
        <taxon>Bacteria</taxon>
        <taxon>Bacillati</taxon>
        <taxon>Actinomycetota</taxon>
        <taxon>Actinomycetes</taxon>
        <taxon>Micrococcales</taxon>
        <taxon>Intrasporangiaceae</taxon>
        <taxon>Intrasporangium</taxon>
    </lineage>
</organism>
<dbReference type="Proteomes" id="UP000019489">
    <property type="component" value="Unassembled WGS sequence"/>
</dbReference>
<evidence type="ECO:0000256" key="1">
    <source>
        <dbReference type="SAM" id="MobiDB-lite"/>
    </source>
</evidence>
<protein>
    <submittedName>
        <fullName evidence="2">Uncharacterized protein</fullName>
    </submittedName>
</protein>
<dbReference type="EMBL" id="AWSA01000010">
    <property type="protein sequence ID" value="EWT02432.1"/>
    <property type="molecule type" value="Genomic_DNA"/>
</dbReference>
<name>W9GB20_9MICO</name>
<reference evidence="2 3" key="1">
    <citation type="submission" date="2013-08" db="EMBL/GenBank/DDBJ databases">
        <title>Intrasporangium oryzae NRRL B-24470.</title>
        <authorList>
            <person name="Liu H."/>
            <person name="Wang G."/>
        </authorList>
    </citation>
    <scope>NUCLEOTIDE SEQUENCE [LARGE SCALE GENOMIC DNA]</scope>
    <source>
        <strain evidence="2 3">NRRL B-24470</strain>
    </source>
</reference>
<dbReference type="PATRIC" id="fig|1386089.3.peg.1216"/>
<dbReference type="AlphaFoldDB" id="W9GB20"/>
<accession>W9GB20</accession>
<proteinExistence type="predicted"/>
<comment type="caution">
    <text evidence="2">The sequence shown here is derived from an EMBL/GenBank/DDBJ whole genome shotgun (WGS) entry which is preliminary data.</text>
</comment>
<evidence type="ECO:0000313" key="3">
    <source>
        <dbReference type="Proteomes" id="UP000019489"/>
    </source>
</evidence>
<dbReference type="RefSeq" id="WP_034803085.1">
    <property type="nucleotide sequence ID" value="NZ_AWSA01000010.1"/>
</dbReference>
<gene>
    <name evidence="2" type="ORF">N865_04885</name>
</gene>
<keyword evidence="3" id="KW-1185">Reference proteome</keyword>
<evidence type="ECO:0000313" key="2">
    <source>
        <dbReference type="EMBL" id="EWT02432.1"/>
    </source>
</evidence>
<sequence>MTSLHGILTEAEADLVRETEPERMEELDEDALLELHTRVRRARTKYVKLYRRQAATRVAAKGGRGAARPANRRNADKAEIFEIALARVSKRVDVVARKAAADLKAERLAAAKEARMSAAPSTGPAARRKSGPTSTGPATRTRKTTGGIKKDASSRSQGARRQAKRDVR</sequence>